<evidence type="ECO:0000313" key="1">
    <source>
        <dbReference type="EMBL" id="GAA5021900.1"/>
    </source>
</evidence>
<proteinExistence type="predicted"/>
<reference evidence="2" key="1">
    <citation type="journal article" date="2019" name="Int. J. Syst. Evol. Microbiol.">
        <title>The Global Catalogue of Microorganisms (GCM) 10K type strain sequencing project: providing services to taxonomists for standard genome sequencing and annotation.</title>
        <authorList>
            <consortium name="The Broad Institute Genomics Platform"/>
            <consortium name="The Broad Institute Genome Sequencing Center for Infectious Disease"/>
            <person name="Wu L."/>
            <person name="Ma J."/>
        </authorList>
    </citation>
    <scope>NUCLEOTIDE SEQUENCE [LARGE SCALE GENOMIC DNA]</scope>
    <source>
        <strain evidence="2">JCM 17687</strain>
    </source>
</reference>
<organism evidence="1 2">
    <name type="scientific">Terrabacter aeriphilus</name>
    <dbReference type="NCBI Taxonomy" id="515662"/>
    <lineage>
        <taxon>Bacteria</taxon>
        <taxon>Bacillati</taxon>
        <taxon>Actinomycetota</taxon>
        <taxon>Actinomycetes</taxon>
        <taxon>Micrococcales</taxon>
        <taxon>Intrasporangiaceae</taxon>
        <taxon>Terrabacter</taxon>
    </lineage>
</organism>
<sequence length="302" mass="33200">MSRNTAILVSGMPRSGNTWVARLLATAPGTALTGREPMNPRGRQYALARTLTGWSSLDSLTPRQTRALRSAYRGTNPWVYSRYGRRQWAAVLPRTRNILKDPFAMLSLPAVARTTGASAVLVYRHPGAALASYRRMGWQPDLDELAPVVRAHNEARTRSHPVDEQPRAGQVGEPEAMGRFWNALYGMALNDAGRVPGLLVVSHAELAAGGERAARRLFTELGLEWSEQSEAELQQETGAVDSGELHNLHRRPSEVADSWRAQLSSGELETIEAVTSDVRARLEAARFVLDDPADETTSRQPS</sequence>
<dbReference type="Gene3D" id="3.40.50.300">
    <property type="entry name" value="P-loop containing nucleotide triphosphate hydrolases"/>
    <property type="match status" value="1"/>
</dbReference>
<dbReference type="EMBL" id="BAABIW010000009">
    <property type="protein sequence ID" value="GAA5021900.1"/>
    <property type="molecule type" value="Genomic_DNA"/>
</dbReference>
<evidence type="ECO:0000313" key="2">
    <source>
        <dbReference type="Proteomes" id="UP001500427"/>
    </source>
</evidence>
<name>A0ABP9J7I4_9MICO</name>
<dbReference type="Proteomes" id="UP001500427">
    <property type="component" value="Unassembled WGS sequence"/>
</dbReference>
<protein>
    <submittedName>
        <fullName evidence="1">Sulfotransferase domain-containing protein</fullName>
    </submittedName>
</protein>
<keyword evidence="2" id="KW-1185">Reference proteome</keyword>
<dbReference type="SUPFAM" id="SSF52540">
    <property type="entry name" value="P-loop containing nucleoside triphosphate hydrolases"/>
    <property type="match status" value="1"/>
</dbReference>
<dbReference type="InterPro" id="IPR027417">
    <property type="entry name" value="P-loop_NTPase"/>
</dbReference>
<dbReference type="RefSeq" id="WP_345506510.1">
    <property type="nucleotide sequence ID" value="NZ_BAABIW010000009.1"/>
</dbReference>
<accession>A0ABP9J7I4</accession>
<gene>
    <name evidence="1" type="ORF">GCM10023258_11690</name>
</gene>
<dbReference type="Pfam" id="PF13469">
    <property type="entry name" value="Sulfotransfer_3"/>
    <property type="match status" value="1"/>
</dbReference>
<comment type="caution">
    <text evidence="1">The sequence shown here is derived from an EMBL/GenBank/DDBJ whole genome shotgun (WGS) entry which is preliminary data.</text>
</comment>